<dbReference type="EMBL" id="CAJZBQ010000004">
    <property type="protein sequence ID" value="CAG9311441.1"/>
    <property type="molecule type" value="Genomic_DNA"/>
</dbReference>
<accession>A0AAU9IDM9</accession>
<evidence type="ECO:0000256" key="5">
    <source>
        <dbReference type="ARBA" id="ARBA00023049"/>
    </source>
</evidence>
<dbReference type="GO" id="GO:0004222">
    <property type="term" value="F:metalloendopeptidase activity"/>
    <property type="evidence" value="ECO:0007669"/>
    <property type="project" value="InterPro"/>
</dbReference>
<keyword evidence="2" id="KW-0479">Metal-binding</keyword>
<keyword evidence="4 6" id="KW-0862">Zinc</keyword>
<dbReference type="GO" id="GO:0016020">
    <property type="term" value="C:membrane"/>
    <property type="evidence" value="ECO:0007669"/>
    <property type="project" value="TreeGrafter"/>
</dbReference>
<evidence type="ECO:0000313" key="9">
    <source>
        <dbReference type="Proteomes" id="UP001162131"/>
    </source>
</evidence>
<dbReference type="GO" id="GO:0046872">
    <property type="term" value="F:metal ion binding"/>
    <property type="evidence" value="ECO:0007669"/>
    <property type="project" value="UniProtKB-KW"/>
</dbReference>
<proteinExistence type="inferred from homology"/>
<reference evidence="8" key="1">
    <citation type="submission" date="2021-09" db="EMBL/GenBank/DDBJ databases">
        <authorList>
            <consortium name="AG Swart"/>
            <person name="Singh M."/>
            <person name="Singh A."/>
            <person name="Seah K."/>
            <person name="Emmerich C."/>
        </authorList>
    </citation>
    <scope>NUCLEOTIDE SEQUENCE</scope>
    <source>
        <strain evidence="8">ATCC30299</strain>
    </source>
</reference>
<evidence type="ECO:0000256" key="3">
    <source>
        <dbReference type="ARBA" id="ARBA00022801"/>
    </source>
</evidence>
<dbReference type="InterPro" id="IPR001915">
    <property type="entry name" value="Peptidase_M48"/>
</dbReference>
<comment type="cofactor">
    <cofactor evidence="6">
        <name>Zn(2+)</name>
        <dbReference type="ChEBI" id="CHEBI:29105"/>
    </cofactor>
    <text evidence="6">Binds 1 zinc ion per subunit.</text>
</comment>
<comment type="caution">
    <text evidence="8">The sequence shown here is derived from an EMBL/GenBank/DDBJ whole genome shotgun (WGS) entry which is preliminary data.</text>
</comment>
<comment type="similarity">
    <text evidence="6">Belongs to the peptidase M48 family.</text>
</comment>
<dbReference type="CDD" id="cd07331">
    <property type="entry name" value="M48C_Oma1_like"/>
    <property type="match status" value="1"/>
</dbReference>
<feature type="domain" description="Peptidase M48" evidence="7">
    <location>
        <begin position="81"/>
        <end position="236"/>
    </location>
</feature>
<name>A0AAU9IDM9_9CILI</name>
<evidence type="ECO:0000256" key="4">
    <source>
        <dbReference type="ARBA" id="ARBA00022833"/>
    </source>
</evidence>
<dbReference type="Pfam" id="PF01435">
    <property type="entry name" value="Peptidase_M48"/>
    <property type="match status" value="1"/>
</dbReference>
<keyword evidence="5 6" id="KW-0482">Metalloprotease</keyword>
<keyword evidence="3 6" id="KW-0378">Hydrolase</keyword>
<evidence type="ECO:0000256" key="2">
    <source>
        <dbReference type="ARBA" id="ARBA00022723"/>
    </source>
</evidence>
<evidence type="ECO:0000259" key="7">
    <source>
        <dbReference type="Pfam" id="PF01435"/>
    </source>
</evidence>
<keyword evidence="1 6" id="KW-0645">Protease</keyword>
<dbReference type="Gene3D" id="3.30.2010.10">
    <property type="entry name" value="Metalloproteases ('zincins'), catalytic domain"/>
    <property type="match status" value="1"/>
</dbReference>
<evidence type="ECO:0000256" key="6">
    <source>
        <dbReference type="RuleBase" id="RU003983"/>
    </source>
</evidence>
<protein>
    <recommendedName>
        <fullName evidence="7">Peptidase M48 domain-containing protein</fullName>
    </recommendedName>
</protein>
<evidence type="ECO:0000256" key="1">
    <source>
        <dbReference type="ARBA" id="ARBA00022670"/>
    </source>
</evidence>
<keyword evidence="9" id="KW-1185">Reference proteome</keyword>
<dbReference type="Proteomes" id="UP001162131">
    <property type="component" value="Unassembled WGS sequence"/>
</dbReference>
<dbReference type="PANTHER" id="PTHR22726">
    <property type="entry name" value="METALLOENDOPEPTIDASE OMA1"/>
    <property type="match status" value="1"/>
</dbReference>
<evidence type="ECO:0000313" key="8">
    <source>
        <dbReference type="EMBL" id="CAG9311441.1"/>
    </source>
</evidence>
<dbReference type="PANTHER" id="PTHR22726:SF1">
    <property type="entry name" value="METALLOENDOPEPTIDASE OMA1, MITOCHONDRIAL"/>
    <property type="match status" value="1"/>
</dbReference>
<dbReference type="InterPro" id="IPR051156">
    <property type="entry name" value="Mito/Outer_Membr_Metalloprot"/>
</dbReference>
<organism evidence="8 9">
    <name type="scientific">Blepharisma stoltei</name>
    <dbReference type="NCBI Taxonomy" id="1481888"/>
    <lineage>
        <taxon>Eukaryota</taxon>
        <taxon>Sar</taxon>
        <taxon>Alveolata</taxon>
        <taxon>Ciliophora</taxon>
        <taxon>Postciliodesmatophora</taxon>
        <taxon>Heterotrichea</taxon>
        <taxon>Heterotrichida</taxon>
        <taxon>Blepharismidae</taxon>
        <taxon>Blepharisma</taxon>
    </lineage>
</organism>
<sequence>MLYRRVLLGLGAAGVGTTSYFLDKSPLTGKRRLILWGENVDIYIGQITSENLHTQYKERILYESSIEHQLVKYLSHSIVQEIPIKRDWNVTVIDDPSVNAFVTPDGSIFVFKGLLDIVDSIDELGFILAHECSHVYLRHSANQLSTRGILSVIVMLFQLWLFGDIYNTSMAENLLIILPMSRKCELEADKYALILESKLGLRLEGASSMMSKLKKYELRTELLSTHPLSDHRVKEIIATTMKLKDETTPHDYEVLRLKIAVATKLFEKYEKIRNKR</sequence>
<dbReference type="GO" id="GO:0051603">
    <property type="term" value="P:proteolysis involved in protein catabolic process"/>
    <property type="evidence" value="ECO:0007669"/>
    <property type="project" value="TreeGrafter"/>
</dbReference>
<dbReference type="AlphaFoldDB" id="A0AAU9IDM9"/>
<gene>
    <name evidence="8" type="ORF">BSTOLATCC_MIC3731</name>
</gene>